<proteinExistence type="predicted"/>
<accession>A0A9D2SZD1</accession>
<dbReference type="PANTHER" id="PTHR36452">
    <property type="entry name" value="CHROMOSOME 12, WHOLE GENOME SHOTGUN SEQUENCE"/>
    <property type="match status" value="1"/>
</dbReference>
<evidence type="ECO:0000313" key="2">
    <source>
        <dbReference type="Proteomes" id="UP000823882"/>
    </source>
</evidence>
<dbReference type="Pfam" id="PF09365">
    <property type="entry name" value="DUF2461"/>
    <property type="match status" value="1"/>
</dbReference>
<reference evidence="1" key="2">
    <citation type="submission" date="2021-04" db="EMBL/GenBank/DDBJ databases">
        <authorList>
            <person name="Gilroy R."/>
        </authorList>
    </citation>
    <scope>NUCLEOTIDE SEQUENCE</scope>
    <source>
        <strain evidence="1">CHK186-1790</strain>
    </source>
</reference>
<evidence type="ECO:0000313" key="1">
    <source>
        <dbReference type="EMBL" id="HJC39929.1"/>
    </source>
</evidence>
<gene>
    <name evidence="1" type="ORF">H9701_00060</name>
</gene>
<dbReference type="InterPro" id="IPR012808">
    <property type="entry name" value="CHP02453"/>
</dbReference>
<dbReference type="InterPro" id="IPR015996">
    <property type="entry name" value="UCP028451"/>
</dbReference>
<name>A0A9D2SZD1_9FIRM</name>
<sequence length="225" mass="26780">MFQGFSDQTIDFMWGIRFNNERGWFEQHKEEYLQTFYRPMQALSQEVWEAVDGAYPDLGLVRRVTRIYRDARRLHGRGPYKDRLWFTLERPAEDWEIRPAFWFELEPEGYSYGLGYYMAPPVMMAKFRARLDADPKPFSKLARQLARQERFHLEAQPYKRPKGDPGPLLYDWYNARSFSLSCDRAHDSLLFSHDLVDELAAGFGELTPFYRYFLSLEGDPDPRFA</sequence>
<organism evidence="1 2">
    <name type="scientific">Candidatus Intestinimonas pullistercoris</name>
    <dbReference type="NCBI Taxonomy" id="2838623"/>
    <lineage>
        <taxon>Bacteria</taxon>
        <taxon>Bacillati</taxon>
        <taxon>Bacillota</taxon>
        <taxon>Clostridia</taxon>
        <taxon>Eubacteriales</taxon>
        <taxon>Intestinimonas</taxon>
    </lineage>
</organism>
<dbReference type="PIRSF" id="PIRSF028451">
    <property type="entry name" value="UCP028451"/>
    <property type="match status" value="1"/>
</dbReference>
<dbReference type="AlphaFoldDB" id="A0A9D2SZD1"/>
<dbReference type="PANTHER" id="PTHR36452:SF1">
    <property type="entry name" value="DUF2461 DOMAIN-CONTAINING PROTEIN"/>
    <property type="match status" value="1"/>
</dbReference>
<protein>
    <submittedName>
        <fullName evidence="1">DUF2461 domain-containing protein</fullName>
    </submittedName>
</protein>
<comment type="caution">
    <text evidence="1">The sequence shown here is derived from an EMBL/GenBank/DDBJ whole genome shotgun (WGS) entry which is preliminary data.</text>
</comment>
<reference evidence="1" key="1">
    <citation type="journal article" date="2021" name="PeerJ">
        <title>Extensive microbial diversity within the chicken gut microbiome revealed by metagenomics and culture.</title>
        <authorList>
            <person name="Gilroy R."/>
            <person name="Ravi A."/>
            <person name="Getino M."/>
            <person name="Pursley I."/>
            <person name="Horton D.L."/>
            <person name="Alikhan N.F."/>
            <person name="Baker D."/>
            <person name="Gharbi K."/>
            <person name="Hall N."/>
            <person name="Watson M."/>
            <person name="Adriaenssens E.M."/>
            <person name="Foster-Nyarko E."/>
            <person name="Jarju S."/>
            <person name="Secka A."/>
            <person name="Antonio M."/>
            <person name="Oren A."/>
            <person name="Chaudhuri R.R."/>
            <person name="La Ragione R."/>
            <person name="Hildebrand F."/>
            <person name="Pallen M.J."/>
        </authorList>
    </citation>
    <scope>NUCLEOTIDE SEQUENCE</scope>
    <source>
        <strain evidence="1">CHK186-1790</strain>
    </source>
</reference>
<dbReference type="Proteomes" id="UP000823882">
    <property type="component" value="Unassembled WGS sequence"/>
</dbReference>
<dbReference type="EMBL" id="DWWJ01000001">
    <property type="protein sequence ID" value="HJC39929.1"/>
    <property type="molecule type" value="Genomic_DNA"/>
</dbReference>